<feature type="region of interest" description="Disordered" evidence="3">
    <location>
        <begin position="375"/>
        <end position="397"/>
    </location>
</feature>
<evidence type="ECO:0000313" key="9">
    <source>
        <dbReference type="EMBL" id="RJL68518.1"/>
    </source>
</evidence>
<dbReference type="PANTHER" id="PTHR30158">
    <property type="entry name" value="ACRA/E-RELATED COMPONENT OF DRUG EFFLUX TRANSPORTER"/>
    <property type="match status" value="1"/>
</dbReference>
<dbReference type="NCBIfam" id="TIGR01730">
    <property type="entry name" value="RND_mfp"/>
    <property type="match status" value="1"/>
</dbReference>
<proteinExistence type="inferred from homology"/>
<dbReference type="PANTHER" id="PTHR30158:SF3">
    <property type="entry name" value="MULTIDRUG EFFLUX PUMP SUBUNIT ACRA-RELATED"/>
    <property type="match status" value="1"/>
</dbReference>
<evidence type="ECO:0000313" key="10">
    <source>
        <dbReference type="Proteomes" id="UP000266633"/>
    </source>
</evidence>
<dbReference type="Pfam" id="PF25967">
    <property type="entry name" value="RND-MFP_C"/>
    <property type="match status" value="1"/>
</dbReference>
<dbReference type="InterPro" id="IPR058624">
    <property type="entry name" value="MdtA-like_HH"/>
</dbReference>
<keyword evidence="10" id="KW-1185">Reference proteome</keyword>
<evidence type="ECO:0000259" key="7">
    <source>
        <dbReference type="Pfam" id="PF25944"/>
    </source>
</evidence>
<feature type="chain" id="PRO_5046248774" evidence="4">
    <location>
        <begin position="24"/>
        <end position="397"/>
    </location>
</feature>
<feature type="domain" description="Multidrug resistance protein MdtA-like C-terminal permuted SH3" evidence="8">
    <location>
        <begin position="306"/>
        <end position="368"/>
    </location>
</feature>
<dbReference type="Proteomes" id="UP000266633">
    <property type="component" value="Unassembled WGS sequence"/>
</dbReference>
<comment type="similarity">
    <text evidence="2">Belongs to the membrane fusion protein (MFP) (TC 8.A.1) family.</text>
</comment>
<feature type="domain" description="Multidrug resistance protein MdtA-like beta-barrel" evidence="7">
    <location>
        <begin position="213"/>
        <end position="302"/>
    </location>
</feature>
<protein>
    <submittedName>
        <fullName evidence="9">Efflux RND transporter periplasmic adaptor subunit</fullName>
    </submittedName>
</protein>
<name>A0ABX9NJV2_9GAMM</name>
<reference evidence="9 10" key="1">
    <citation type="submission" date="2018-09" db="EMBL/GenBank/DDBJ databases">
        <title>Phylogenetic diversity of Pectobacterium and Dickeya strains causing blackleg disease of potato in Morocco.</title>
        <authorList>
            <person name="Oulghazi S."/>
            <person name="Moumni M."/>
            <person name="Faure D."/>
        </authorList>
    </citation>
    <scope>NUCLEOTIDE SEQUENCE [LARGE SCALE GENOMIC DNA]</scope>
    <source>
        <strain evidence="9 10">S4.16.03.LID</strain>
    </source>
</reference>
<dbReference type="RefSeq" id="WP_024108459.1">
    <property type="nucleotide sequence ID" value="NZ_CP031560.1"/>
</dbReference>
<keyword evidence="4" id="KW-0732">Signal</keyword>
<sequence>MNKNRRLTPLAAMLMLSGGLVLTGCDNKASQGGAQQGGAPEVGIITIKSQTLNIITELPGRTSAYRIAEVRPQVNGIILKRNFVEGSDVKAGTSLYQIDPATYQAQYNNAKAALVQAQANAEIAQLTVNRYKPLLGTNYVSKQDYDQAVATARQTEAAVAAAKASLDNAQISLNYTRVTAPITGRVGKSTVTEGALVSNAQATAMTTIQQLDPIYVDVTQSTNDFLRLKKELESGTLQQTNGKANVQLTLDSGTRYSQAGTLEFSDVTVDETTGSITLRAVFPNPDHNLLPGMFVRAQLDSGVTPNAILVPQQGVSRTPRGDATVMLVGEGDKVEVHSITTGQAIGDKWLVTSGVKSGDRIILTGLQKIRPGMQVKAQEAAAGNAQQQQPQPQPAKS</sequence>
<dbReference type="InterPro" id="IPR058626">
    <property type="entry name" value="MdtA-like_b-barrel"/>
</dbReference>
<feature type="compositionally biased region" description="Low complexity" evidence="3">
    <location>
        <begin position="377"/>
        <end position="397"/>
    </location>
</feature>
<gene>
    <name evidence="9" type="ORF">D5077_16010</name>
</gene>
<dbReference type="SUPFAM" id="SSF111369">
    <property type="entry name" value="HlyD-like secretion proteins"/>
    <property type="match status" value="1"/>
</dbReference>
<evidence type="ECO:0000256" key="3">
    <source>
        <dbReference type="SAM" id="MobiDB-lite"/>
    </source>
</evidence>
<comment type="subcellular location">
    <subcellularLocation>
        <location evidence="1">Cell inner membrane</location>
        <topology evidence="1">Lipid-anchor</topology>
    </subcellularLocation>
</comment>
<feature type="domain" description="Multidrug resistance protein MdtA-like barrel-sandwich hybrid" evidence="6">
    <location>
        <begin position="66"/>
        <end position="209"/>
    </location>
</feature>
<organism evidence="9 10">
    <name type="scientific">Dickeya dianthicola</name>
    <dbReference type="NCBI Taxonomy" id="204039"/>
    <lineage>
        <taxon>Bacteria</taxon>
        <taxon>Pseudomonadati</taxon>
        <taxon>Pseudomonadota</taxon>
        <taxon>Gammaproteobacteria</taxon>
        <taxon>Enterobacterales</taxon>
        <taxon>Pectobacteriaceae</taxon>
        <taxon>Dickeya</taxon>
    </lineage>
</organism>
<evidence type="ECO:0000259" key="8">
    <source>
        <dbReference type="Pfam" id="PF25967"/>
    </source>
</evidence>
<dbReference type="InterPro" id="IPR058625">
    <property type="entry name" value="MdtA-like_BSH"/>
</dbReference>
<evidence type="ECO:0000256" key="4">
    <source>
        <dbReference type="SAM" id="SignalP"/>
    </source>
</evidence>
<comment type="caution">
    <text evidence="9">The sequence shown here is derived from an EMBL/GenBank/DDBJ whole genome shotgun (WGS) entry which is preliminary data.</text>
</comment>
<evidence type="ECO:0000256" key="1">
    <source>
        <dbReference type="ARBA" id="ARBA00004519"/>
    </source>
</evidence>
<dbReference type="EMBL" id="QZDO01000059">
    <property type="protein sequence ID" value="RJL68518.1"/>
    <property type="molecule type" value="Genomic_DNA"/>
</dbReference>
<feature type="signal peptide" evidence="4">
    <location>
        <begin position="1"/>
        <end position="23"/>
    </location>
</feature>
<dbReference type="InterPro" id="IPR006143">
    <property type="entry name" value="RND_pump_MFP"/>
</dbReference>
<dbReference type="GeneID" id="49321105"/>
<dbReference type="Gene3D" id="2.40.30.170">
    <property type="match status" value="1"/>
</dbReference>
<dbReference type="PROSITE" id="PS51257">
    <property type="entry name" value="PROKAR_LIPOPROTEIN"/>
    <property type="match status" value="1"/>
</dbReference>
<feature type="domain" description="Multidrug resistance protein MdtA-like alpha-helical hairpin" evidence="5">
    <location>
        <begin position="106"/>
        <end position="176"/>
    </location>
</feature>
<dbReference type="Gene3D" id="2.40.50.100">
    <property type="match status" value="1"/>
</dbReference>
<dbReference type="InterPro" id="IPR058627">
    <property type="entry name" value="MdtA-like_C"/>
</dbReference>
<evidence type="ECO:0000259" key="5">
    <source>
        <dbReference type="Pfam" id="PF25876"/>
    </source>
</evidence>
<dbReference type="Gene3D" id="1.10.287.470">
    <property type="entry name" value="Helix hairpin bin"/>
    <property type="match status" value="1"/>
</dbReference>
<evidence type="ECO:0000259" key="6">
    <source>
        <dbReference type="Pfam" id="PF25917"/>
    </source>
</evidence>
<evidence type="ECO:0000256" key="2">
    <source>
        <dbReference type="ARBA" id="ARBA00009477"/>
    </source>
</evidence>
<dbReference type="Pfam" id="PF25917">
    <property type="entry name" value="BSH_RND"/>
    <property type="match status" value="1"/>
</dbReference>
<accession>A0ABX9NJV2</accession>
<dbReference type="Pfam" id="PF25876">
    <property type="entry name" value="HH_MFP_RND"/>
    <property type="match status" value="1"/>
</dbReference>
<dbReference type="Pfam" id="PF25944">
    <property type="entry name" value="Beta-barrel_RND"/>
    <property type="match status" value="1"/>
</dbReference>
<dbReference type="Gene3D" id="2.40.420.20">
    <property type="match status" value="1"/>
</dbReference>